<dbReference type="Proteomes" id="UP001139516">
    <property type="component" value="Unassembled WGS sequence"/>
</dbReference>
<evidence type="ECO:0000313" key="2">
    <source>
        <dbReference type="EMBL" id="MCK8783505.1"/>
    </source>
</evidence>
<reference evidence="2" key="1">
    <citation type="submission" date="2022-04" db="EMBL/GenBank/DDBJ databases">
        <title>Roseomonas acroporae sp. nov., isolated from coral Acropora digitifera.</title>
        <authorList>
            <person name="Sun H."/>
        </authorList>
    </citation>
    <scope>NUCLEOTIDE SEQUENCE</scope>
    <source>
        <strain evidence="2">NAR14</strain>
    </source>
</reference>
<dbReference type="EMBL" id="JALPRX010000012">
    <property type="protein sequence ID" value="MCK8783505.1"/>
    <property type="molecule type" value="Genomic_DNA"/>
</dbReference>
<dbReference type="Pfam" id="PF18588">
    <property type="entry name" value="WcbI"/>
    <property type="match status" value="1"/>
</dbReference>
<dbReference type="InterPro" id="IPR041307">
    <property type="entry name" value="WcbI"/>
</dbReference>
<dbReference type="Gene3D" id="3.40.50.12080">
    <property type="match status" value="2"/>
</dbReference>
<proteinExistence type="predicted"/>
<keyword evidence="3" id="KW-1185">Reference proteome</keyword>
<gene>
    <name evidence="2" type="ORF">M0638_03800</name>
</gene>
<evidence type="ECO:0000259" key="1">
    <source>
        <dbReference type="Pfam" id="PF18588"/>
    </source>
</evidence>
<accession>A0A9X1Y5N0</accession>
<comment type="caution">
    <text evidence="2">The sequence shown here is derived from an EMBL/GenBank/DDBJ whole genome shotgun (WGS) entry which is preliminary data.</text>
</comment>
<name>A0A9X1Y5N0_9PROT</name>
<feature type="domain" description="Polysaccharide biosynthesis enzyme WcbI" evidence="1">
    <location>
        <begin position="5"/>
        <end position="203"/>
    </location>
</feature>
<dbReference type="AlphaFoldDB" id="A0A9X1Y5N0"/>
<organism evidence="2 3">
    <name type="scientific">Roseomonas acroporae</name>
    <dbReference type="NCBI Taxonomy" id="2937791"/>
    <lineage>
        <taxon>Bacteria</taxon>
        <taxon>Pseudomonadati</taxon>
        <taxon>Pseudomonadota</taxon>
        <taxon>Alphaproteobacteria</taxon>
        <taxon>Acetobacterales</taxon>
        <taxon>Roseomonadaceae</taxon>
        <taxon>Roseomonas</taxon>
    </lineage>
</organism>
<evidence type="ECO:0000313" key="3">
    <source>
        <dbReference type="Proteomes" id="UP001139516"/>
    </source>
</evidence>
<protein>
    <submittedName>
        <fullName evidence="2">WcbI family polysaccharide biosynthesis putative acetyltransferase</fullName>
    </submittedName>
</protein>
<sequence length="570" mass="62895">MKPSLVIFGNCQAQGLWAAVSGLPSCAAAYDIAYVPSHPSLGDTDFDPALLRRCRILWEQVGQNQRLPGWETLPEGARHVRFAELSFPILWPFNCVDPRNRPDPPEFPWGVWPYGDRLALQIAKEGLRGEAAAAAYEERGAALIPSPERMLAIEEARGRKRDANADLSMTGYILENFRGQRLFSTYNHASNRLVWEMFRRLLAGTVQQETAVPEAEIAACERRFLDPALKWPNFDNFQMPVHPRLASAYGLAWADEATLYRHYDAGRLTWREFIARYVAYPFPDPAAPPAGPAAAAPRHPVVARLAELSAGIASLSRMFGDGDEWPVEALGREPLGYARQIGNPPPPEAPPVSAPLVPHACRQADLATDAFRYWCARIGHRPLMHRKYWEWFFTAQALWERQLLVPGSRGLAIDNNGEPLPALFAGMGCEVTEASASEAVPASLHDFCWSSNTLSKAGSIAGGMALASRLVSLLRPGGVAVLTLEHNLSSDTDTLETESLSLFRRADIEALCRQLADAGHALDAVDWRQGSANADLFVDRPPYGVDPHLRLRIHQFTVTSFGLIVRRAAG</sequence>
<dbReference type="RefSeq" id="WP_248665631.1">
    <property type="nucleotide sequence ID" value="NZ_JALPRX010000012.1"/>
</dbReference>